<keyword evidence="5 14" id="KW-0732">Signal</keyword>
<evidence type="ECO:0000256" key="3">
    <source>
        <dbReference type="ARBA" id="ARBA00022614"/>
    </source>
</evidence>
<dbReference type="InterPro" id="IPR001611">
    <property type="entry name" value="Leu-rich_rpt"/>
</dbReference>
<dbReference type="Pfam" id="PF13855">
    <property type="entry name" value="LRR_8"/>
    <property type="match status" value="2"/>
</dbReference>
<dbReference type="InterPro" id="IPR011009">
    <property type="entry name" value="Kinase-like_dom_sf"/>
</dbReference>
<keyword evidence="3" id="KW-0433">Leucine-rich repeat</keyword>
<keyword evidence="7 11" id="KW-0547">Nucleotide-binding</keyword>
<name>A0AAW1H8Z1_SAPOF</name>
<dbReference type="Gene3D" id="3.80.10.10">
    <property type="entry name" value="Ribonuclease Inhibitor"/>
    <property type="match status" value="2"/>
</dbReference>
<evidence type="ECO:0000256" key="2">
    <source>
        <dbReference type="ARBA" id="ARBA00022553"/>
    </source>
</evidence>
<dbReference type="FunFam" id="3.80.10.10:FF:000234">
    <property type="entry name" value="Probable inactive receptor kinase RLK902"/>
    <property type="match status" value="1"/>
</dbReference>
<dbReference type="InterPro" id="IPR001245">
    <property type="entry name" value="Ser-Thr/Tyr_kinase_cat_dom"/>
</dbReference>
<feature type="compositionally biased region" description="Basic and acidic residues" evidence="12">
    <location>
        <begin position="293"/>
        <end position="311"/>
    </location>
</feature>
<dbReference type="GO" id="GO:0016020">
    <property type="term" value="C:membrane"/>
    <property type="evidence" value="ECO:0007669"/>
    <property type="project" value="UniProtKB-SubCell"/>
</dbReference>
<dbReference type="InterPro" id="IPR013210">
    <property type="entry name" value="LRR_N_plant-typ"/>
</dbReference>
<keyword evidence="6" id="KW-0677">Repeat</keyword>
<organism evidence="16 17">
    <name type="scientific">Saponaria officinalis</name>
    <name type="common">Common soapwort</name>
    <name type="synonym">Lychnis saponaria</name>
    <dbReference type="NCBI Taxonomy" id="3572"/>
    <lineage>
        <taxon>Eukaryota</taxon>
        <taxon>Viridiplantae</taxon>
        <taxon>Streptophyta</taxon>
        <taxon>Embryophyta</taxon>
        <taxon>Tracheophyta</taxon>
        <taxon>Spermatophyta</taxon>
        <taxon>Magnoliopsida</taxon>
        <taxon>eudicotyledons</taxon>
        <taxon>Gunneridae</taxon>
        <taxon>Pentapetalae</taxon>
        <taxon>Caryophyllales</taxon>
        <taxon>Caryophyllaceae</taxon>
        <taxon>Caryophylleae</taxon>
        <taxon>Saponaria</taxon>
    </lineage>
</organism>
<feature type="domain" description="Protein kinase" evidence="15">
    <location>
        <begin position="335"/>
        <end position="602"/>
    </location>
</feature>
<protein>
    <recommendedName>
        <fullName evidence="15">Protein kinase domain-containing protein</fullName>
    </recommendedName>
</protein>
<evidence type="ECO:0000256" key="5">
    <source>
        <dbReference type="ARBA" id="ARBA00022729"/>
    </source>
</evidence>
<evidence type="ECO:0000256" key="8">
    <source>
        <dbReference type="ARBA" id="ARBA00022840"/>
    </source>
</evidence>
<keyword evidence="4 13" id="KW-0812">Transmembrane</keyword>
<dbReference type="Pfam" id="PF00560">
    <property type="entry name" value="LRR_1"/>
    <property type="match status" value="1"/>
</dbReference>
<proteinExistence type="predicted"/>
<dbReference type="InterPro" id="IPR000719">
    <property type="entry name" value="Prot_kinase_dom"/>
</dbReference>
<keyword evidence="8 11" id="KW-0067">ATP-binding</keyword>
<feature type="chain" id="PRO_5044717775" description="Protein kinase domain-containing protein" evidence="14">
    <location>
        <begin position="24"/>
        <end position="637"/>
    </location>
</feature>
<gene>
    <name evidence="16" type="ORF">RND81_12G105900</name>
</gene>
<dbReference type="Gene3D" id="1.10.510.10">
    <property type="entry name" value="Transferase(Phosphotransferase) domain 1"/>
    <property type="match status" value="1"/>
</dbReference>
<evidence type="ECO:0000256" key="7">
    <source>
        <dbReference type="ARBA" id="ARBA00022741"/>
    </source>
</evidence>
<evidence type="ECO:0000256" key="12">
    <source>
        <dbReference type="SAM" id="MobiDB-lite"/>
    </source>
</evidence>
<evidence type="ECO:0000256" key="1">
    <source>
        <dbReference type="ARBA" id="ARBA00004370"/>
    </source>
</evidence>
<keyword evidence="2" id="KW-0597">Phosphoprotein</keyword>
<keyword evidence="17" id="KW-1185">Reference proteome</keyword>
<evidence type="ECO:0000256" key="9">
    <source>
        <dbReference type="ARBA" id="ARBA00022989"/>
    </source>
</evidence>
<feature type="region of interest" description="Disordered" evidence="12">
    <location>
        <begin position="287"/>
        <end position="311"/>
    </location>
</feature>
<evidence type="ECO:0000256" key="11">
    <source>
        <dbReference type="PROSITE-ProRule" id="PRU10141"/>
    </source>
</evidence>
<evidence type="ECO:0000256" key="4">
    <source>
        <dbReference type="ARBA" id="ARBA00022692"/>
    </source>
</evidence>
<dbReference type="InterPro" id="IPR032675">
    <property type="entry name" value="LRR_dom_sf"/>
</dbReference>
<dbReference type="EMBL" id="JBDFQZ010000012">
    <property type="protein sequence ID" value="KAK9672523.1"/>
    <property type="molecule type" value="Genomic_DNA"/>
</dbReference>
<evidence type="ECO:0000313" key="17">
    <source>
        <dbReference type="Proteomes" id="UP001443914"/>
    </source>
</evidence>
<dbReference type="EMBL" id="JBDFQZ010000012">
    <property type="protein sequence ID" value="KAK9672524.1"/>
    <property type="molecule type" value="Genomic_DNA"/>
</dbReference>
<dbReference type="PANTHER" id="PTHR48010:SF1">
    <property type="entry name" value="PROTEIN KINASE DOMAIN-CONTAINING PROTEIN"/>
    <property type="match status" value="1"/>
</dbReference>
<dbReference type="FunFam" id="1.10.510.10:FF:000095">
    <property type="entry name" value="protein STRUBBELIG-RECEPTOR FAMILY 8"/>
    <property type="match status" value="1"/>
</dbReference>
<evidence type="ECO:0000313" key="16">
    <source>
        <dbReference type="EMBL" id="KAK9672523.1"/>
    </source>
</evidence>
<dbReference type="AlphaFoldDB" id="A0AAW1H8Z1"/>
<feature type="transmembrane region" description="Helical" evidence="13">
    <location>
        <begin position="254"/>
        <end position="277"/>
    </location>
</feature>
<dbReference type="FunFam" id="3.30.200.20:FF:000307">
    <property type="entry name" value="pollen receptor-like kinase 1"/>
    <property type="match status" value="1"/>
</dbReference>
<keyword evidence="9 13" id="KW-1133">Transmembrane helix</keyword>
<dbReference type="Proteomes" id="UP001443914">
    <property type="component" value="Unassembled WGS sequence"/>
</dbReference>
<dbReference type="PROSITE" id="PS00107">
    <property type="entry name" value="PROTEIN_KINASE_ATP"/>
    <property type="match status" value="1"/>
</dbReference>
<dbReference type="Pfam" id="PF07714">
    <property type="entry name" value="PK_Tyr_Ser-Thr"/>
    <property type="match status" value="1"/>
</dbReference>
<accession>A0AAW1H8Z1</accession>
<feature type="binding site" evidence="11">
    <location>
        <position position="372"/>
    </location>
    <ligand>
        <name>ATP</name>
        <dbReference type="ChEBI" id="CHEBI:30616"/>
    </ligand>
</feature>
<feature type="signal peptide" evidence="14">
    <location>
        <begin position="1"/>
        <end position="23"/>
    </location>
</feature>
<dbReference type="SUPFAM" id="SSF56112">
    <property type="entry name" value="Protein kinase-like (PK-like)"/>
    <property type="match status" value="1"/>
</dbReference>
<dbReference type="Pfam" id="PF08263">
    <property type="entry name" value="LRRNT_2"/>
    <property type="match status" value="1"/>
</dbReference>
<comment type="subcellular location">
    <subcellularLocation>
        <location evidence="1">Membrane</location>
    </subcellularLocation>
</comment>
<dbReference type="GO" id="GO:0004672">
    <property type="term" value="F:protein kinase activity"/>
    <property type="evidence" value="ECO:0007669"/>
    <property type="project" value="InterPro"/>
</dbReference>
<comment type="caution">
    <text evidence="16">The sequence shown here is derived from an EMBL/GenBank/DDBJ whole genome shotgun (WGS) entry which is preliminary data.</text>
</comment>
<dbReference type="InterPro" id="IPR050994">
    <property type="entry name" value="At_inactive_RLKs"/>
</dbReference>
<evidence type="ECO:0000259" key="15">
    <source>
        <dbReference type="PROSITE" id="PS50011"/>
    </source>
</evidence>
<dbReference type="InterPro" id="IPR017441">
    <property type="entry name" value="Protein_kinase_ATP_BS"/>
</dbReference>
<reference evidence="16 17" key="1">
    <citation type="submission" date="2024-03" db="EMBL/GenBank/DDBJ databases">
        <title>WGS assembly of Saponaria officinalis var. Norfolk2.</title>
        <authorList>
            <person name="Jenkins J."/>
            <person name="Shu S."/>
            <person name="Grimwood J."/>
            <person name="Barry K."/>
            <person name="Goodstein D."/>
            <person name="Schmutz J."/>
            <person name="Leebens-Mack J."/>
            <person name="Osbourn A."/>
        </authorList>
    </citation>
    <scope>NUCLEOTIDE SEQUENCE [LARGE SCALE GENOMIC DNA]</scope>
    <source>
        <strain evidence="17">cv. Norfolk2</strain>
        <strain evidence="16">JIC</strain>
        <tissue evidence="16">Leaf</tissue>
    </source>
</reference>
<sequence>MRKFRFVFTSITLLVLFFLHGHGEPWQDKQTLLQFQQSMFHSRYIDWSPMSPVCTAWTGVTCDDQETMVIALRLPGFGFRGTIPNDTLGRLSGLQTLSLRNNKFYGEFPSDFSNLRNLTSLYLQSNKFFGQLPLNFTIWSKLIVLNLSNNQFNGSIPQSFSNLSHLTTLDLSRNMFSGEIPDFGTPSLKYLNLSYNNLNGTVPKSLVRFPKSSFSGNNVSYEVLIPPLPSPMSPEIQPVKPHESKKKNKISETALLGIILGGFALLFGLMAVLMVILCANKDSAHRITGSKQPKTENKVLKKSRDAAKESQEEKNGRITFFEGSKLAFDLEDLLRASAEVLGKGTYGTTYKAALEDATTVVVKRLKEVTIGKRDFEHQMEVVGNIKHDNVVALRAYYYSKDEKLMVYDYFNQGSLSTMLHGKRGENVRSLDWETRLSIAIGVAKGLAHIHSQNNGKLVHGNIKSSNIFLNTQNQGCLCDLGLATIVTPPAPPIQRIAGYRAPELTDPRKATQASDVYSFGVLILEILTGKYPLSEGVSLVRWVNSVVREEWTAEVFDVELLKFPNSEEEMVTILQLGMACSERHPERRPKMWEVVRMVDDLRRGYSGTGPSSEVSTPTLASLSHMVEIGSSSTSMPQ</sequence>
<dbReference type="PROSITE" id="PS50011">
    <property type="entry name" value="PROTEIN_KINASE_DOM"/>
    <property type="match status" value="1"/>
</dbReference>
<keyword evidence="10 13" id="KW-0472">Membrane</keyword>
<evidence type="ECO:0000256" key="10">
    <source>
        <dbReference type="ARBA" id="ARBA00023136"/>
    </source>
</evidence>
<dbReference type="PANTHER" id="PTHR48010">
    <property type="entry name" value="OS05G0588300 PROTEIN"/>
    <property type="match status" value="1"/>
</dbReference>
<dbReference type="GO" id="GO:0005524">
    <property type="term" value="F:ATP binding"/>
    <property type="evidence" value="ECO:0007669"/>
    <property type="project" value="UniProtKB-UniRule"/>
</dbReference>
<dbReference type="Gene3D" id="3.30.200.20">
    <property type="entry name" value="Phosphorylase Kinase, domain 1"/>
    <property type="match status" value="1"/>
</dbReference>
<evidence type="ECO:0000256" key="14">
    <source>
        <dbReference type="SAM" id="SignalP"/>
    </source>
</evidence>
<dbReference type="SUPFAM" id="SSF52058">
    <property type="entry name" value="L domain-like"/>
    <property type="match status" value="1"/>
</dbReference>
<evidence type="ECO:0000256" key="6">
    <source>
        <dbReference type="ARBA" id="ARBA00022737"/>
    </source>
</evidence>
<evidence type="ECO:0000256" key="13">
    <source>
        <dbReference type="SAM" id="Phobius"/>
    </source>
</evidence>